<feature type="compositionally biased region" description="Polar residues" evidence="1">
    <location>
        <begin position="578"/>
        <end position="587"/>
    </location>
</feature>
<evidence type="ECO:0000259" key="3">
    <source>
        <dbReference type="Pfam" id="PF25000"/>
    </source>
</evidence>
<dbReference type="InterPro" id="IPR002182">
    <property type="entry name" value="NB-ARC"/>
</dbReference>
<dbReference type="Gene3D" id="3.40.50.300">
    <property type="entry name" value="P-loop containing nucleotide triphosphate hydrolases"/>
    <property type="match status" value="1"/>
</dbReference>
<dbReference type="InterPro" id="IPR056681">
    <property type="entry name" value="DUF7779"/>
</dbReference>
<organism evidence="4 5">
    <name type="scientific">Asanoa hainanensis</name>
    <dbReference type="NCBI Taxonomy" id="560556"/>
    <lineage>
        <taxon>Bacteria</taxon>
        <taxon>Bacillati</taxon>
        <taxon>Actinomycetota</taxon>
        <taxon>Actinomycetes</taxon>
        <taxon>Micromonosporales</taxon>
        <taxon>Micromonosporaceae</taxon>
        <taxon>Asanoa</taxon>
    </lineage>
</organism>
<name>A0A239P6T8_9ACTN</name>
<proteinExistence type="predicted"/>
<dbReference type="PANTHER" id="PTHR46082">
    <property type="entry name" value="ATP/GTP-BINDING PROTEIN-RELATED"/>
    <property type="match status" value="1"/>
</dbReference>
<dbReference type="InterPro" id="IPR027417">
    <property type="entry name" value="P-loop_NTPase"/>
</dbReference>
<feature type="domain" description="DUF7779" evidence="3">
    <location>
        <begin position="879"/>
        <end position="968"/>
    </location>
</feature>
<dbReference type="PANTHER" id="PTHR46082:SF6">
    <property type="entry name" value="AAA+ ATPASE DOMAIN-CONTAINING PROTEIN-RELATED"/>
    <property type="match status" value="1"/>
</dbReference>
<dbReference type="SUPFAM" id="SSF52540">
    <property type="entry name" value="P-loop containing nucleoside triphosphate hydrolases"/>
    <property type="match status" value="1"/>
</dbReference>
<dbReference type="GO" id="GO:0043531">
    <property type="term" value="F:ADP binding"/>
    <property type="evidence" value="ECO:0007669"/>
    <property type="project" value="InterPro"/>
</dbReference>
<dbReference type="NCBIfam" id="NF040586">
    <property type="entry name" value="FxSxx_TPR"/>
    <property type="match status" value="1"/>
</dbReference>
<dbReference type="RefSeq" id="WP_089253885.1">
    <property type="nucleotide sequence ID" value="NZ_FZPH01000014.1"/>
</dbReference>
<dbReference type="InterPro" id="IPR011990">
    <property type="entry name" value="TPR-like_helical_dom_sf"/>
</dbReference>
<gene>
    <name evidence="4" type="ORF">SAMN05421812_114182</name>
</gene>
<dbReference type="Gene3D" id="1.25.40.10">
    <property type="entry name" value="Tetratricopeptide repeat domain"/>
    <property type="match status" value="2"/>
</dbReference>
<dbReference type="Pfam" id="PF25000">
    <property type="entry name" value="DUF7779"/>
    <property type="match status" value="1"/>
</dbReference>
<evidence type="ECO:0000256" key="1">
    <source>
        <dbReference type="SAM" id="MobiDB-lite"/>
    </source>
</evidence>
<evidence type="ECO:0000313" key="4">
    <source>
        <dbReference type="EMBL" id="SNT62787.1"/>
    </source>
</evidence>
<dbReference type="EMBL" id="FZPH01000014">
    <property type="protein sequence ID" value="SNT62787.1"/>
    <property type="molecule type" value="Genomic_DNA"/>
</dbReference>
<feature type="region of interest" description="Disordered" evidence="1">
    <location>
        <begin position="39"/>
        <end position="104"/>
    </location>
</feature>
<keyword evidence="5" id="KW-1185">Reference proteome</keyword>
<dbReference type="SUPFAM" id="SSF48452">
    <property type="entry name" value="TPR-like"/>
    <property type="match status" value="2"/>
</dbReference>
<reference evidence="4 5" key="1">
    <citation type="submission" date="2017-06" db="EMBL/GenBank/DDBJ databases">
        <authorList>
            <person name="Kim H.J."/>
            <person name="Triplett B.A."/>
        </authorList>
    </citation>
    <scope>NUCLEOTIDE SEQUENCE [LARGE SCALE GENOMIC DNA]</scope>
    <source>
        <strain evidence="4 5">CGMCC 4.5593</strain>
    </source>
</reference>
<feature type="domain" description="NB-ARC" evidence="2">
    <location>
        <begin position="648"/>
        <end position="807"/>
    </location>
</feature>
<sequence length="1459" mass="160550">MSGDELIDRAIGLLRQADHDATPDSVADLIWFAGHLRPRRAEEAPQGDDDGGPTDAADPSSLGDEAAGGVEAGPPVEPVTDDEREPDDDEPAVFIPAQTTPLEPAPQVAIQVPRDQPEPSQVPLRVPAAPALARLGMARALRPLKQQVRGKGVGTLDADATARQAAQTDLLVPIFAPRAERWLDVAVVVDLAPSMVVSDQTVHDLVAILNDLGAFRDVRVWFVDSTSEDSQPRVRAGGPDTPWHDPREIVDPSGRRAIVVVADCLGAGWRDGRMGDILDAWARSAPVAVVQPLPQRRWEGSGLSTREVTLRGDRPGAPNRHLSVEFDDLFFADFETEPDELAALGSVIPVIELAERWLASWAMLVSGEGSQRLPGRAAFTGLMRGIPDPQDDRAQTPPDVVARFVAEASPDAYELAKLLAAAGPLTLPVIRLIKEAKLPLSPPSTVPEVFLGNLLEIVNGSSGADPPETTYDFLPGVREELVAKLGRADALGVLTEVSRYLVQRWGADLDFLALLEMDRAVGELDERSLAFAKITIDVLKSIGGTYRDKALRLEKQINQATDGSAETDLINGSPPGDISSSTATVDTGATGPPTHPSVVENSSESGHSPGEDAKVIESQQTSSATRSRKTPIGWKSIPPQNANFVGRDDMLASLRNMLVNRSQTAILLPRALYGLGGVGKTQLAGEYVHRHREDYDLVWWVAAEDPAEVRRSLVDLADELNIPVTNDTSETIRRVRDTLAGRKPYPHWLIVFDNVGEPSTIRDLLPDPRNGHVLVTTRDRGWETEGRAVEVGSFDRSESVTLLRARASTGEAEADEIAERLQDLPISLAQAAAWLKETGQPASAYLELFNEELERRPDEQRPEYPREAAAAMNIAFEQLRSVSKLAAQLLQLGSYFGPEWISLDMLHRGRLATKFSKSLGQVLRDQAPLVRTVRDINRLELARYDSRNTRFQIHRLVQTMVQADMTQELRDEVRQTVQEMLAYANPGNPDLIDEDERRKHAQLSAHIVASGVVQSDDDEHRQVVLDQIRYRYLIGDFESSNALATQAVQIWESHGNREDVFTLIARRHGANAIRALGFPSQALRINHELRSLFRDTLGASHEHTLATVNTYAADLRALGRFAEARDLDDENYQTQLVVLGSEDRATLRSASNLGVDLRMVGDYDQALDLDEETAATARRMFGPEDRMALVCSSNVARDLYSLGRFDEALRRQSEELPLLDRALGVDDLFVLLARRTIVMSMRKLGQVNKAAEDAKALRLAFRNRLGDNHPETLLVNQTLLNALRDNSEVAEAVRIGQETLEVYRERLPEHPFYYVCCANHAIVLRQAGRVREARKLNEEAFEGLSRQLGEKHPYTLCCATNLASDLDALNENAAACELSARTLQHSREVRGEDHPYTLACAVNHAVDLIATGERAEGETLRADTIDKMRRMPNIGPAHPDTLLAMDGRRINCDIEPPPV</sequence>
<dbReference type="Proteomes" id="UP000198362">
    <property type="component" value="Unassembled WGS sequence"/>
</dbReference>
<feature type="compositionally biased region" description="Acidic residues" evidence="1">
    <location>
        <begin position="79"/>
        <end position="91"/>
    </location>
</feature>
<dbReference type="OrthoDB" id="580767at2"/>
<dbReference type="Pfam" id="PF13424">
    <property type="entry name" value="TPR_12"/>
    <property type="match status" value="2"/>
</dbReference>
<dbReference type="InterPro" id="IPR053137">
    <property type="entry name" value="NLR-like"/>
</dbReference>
<dbReference type="InterPro" id="IPR047738">
    <property type="entry name" value="SAV_2336-like_N"/>
</dbReference>
<evidence type="ECO:0000313" key="5">
    <source>
        <dbReference type="Proteomes" id="UP000198362"/>
    </source>
</evidence>
<feature type="region of interest" description="Disordered" evidence="1">
    <location>
        <begin position="561"/>
        <end position="640"/>
    </location>
</feature>
<evidence type="ECO:0000259" key="2">
    <source>
        <dbReference type="Pfam" id="PF00931"/>
    </source>
</evidence>
<protein>
    <submittedName>
        <fullName evidence="4">Tetratricopeptide repeat-containing protein</fullName>
    </submittedName>
</protein>
<accession>A0A239P6T8</accession>
<dbReference type="NCBIfam" id="NF041121">
    <property type="entry name" value="SAV_2336_NTERM"/>
    <property type="match status" value="1"/>
</dbReference>
<dbReference type="Pfam" id="PF00931">
    <property type="entry name" value="NB-ARC"/>
    <property type="match status" value="1"/>
</dbReference>